<dbReference type="InterPro" id="IPR001680">
    <property type="entry name" value="WD40_rpt"/>
</dbReference>
<dbReference type="GO" id="GO:0005885">
    <property type="term" value="C:Arp2/3 protein complex"/>
    <property type="evidence" value="ECO:0007669"/>
    <property type="project" value="InterPro"/>
</dbReference>
<keyword evidence="6" id="KW-0009">Actin-binding</keyword>
<evidence type="ECO:0000256" key="9">
    <source>
        <dbReference type="ARBA" id="ARBA00041789"/>
    </source>
</evidence>
<protein>
    <recommendedName>
        <fullName evidence="8">Arp2/3 complex 41 kDa subunit</fullName>
    </recommendedName>
    <alternativeName>
        <fullName evidence="9">p41-ARC</fullName>
    </alternativeName>
</protein>
<evidence type="ECO:0000256" key="1">
    <source>
        <dbReference type="ARBA" id="ARBA00004245"/>
    </source>
</evidence>
<dbReference type="GO" id="GO:0034314">
    <property type="term" value="P:Arp2/3 complex-mediated actin nucleation"/>
    <property type="evidence" value="ECO:0007669"/>
    <property type="project" value="InterPro"/>
</dbReference>
<evidence type="ECO:0000256" key="7">
    <source>
        <dbReference type="ARBA" id="ARBA00023212"/>
    </source>
</evidence>
<evidence type="ECO:0000256" key="5">
    <source>
        <dbReference type="ARBA" id="ARBA00022737"/>
    </source>
</evidence>
<keyword evidence="5" id="KW-0677">Repeat</keyword>
<dbReference type="GO" id="GO:0051015">
    <property type="term" value="F:actin filament binding"/>
    <property type="evidence" value="ECO:0007669"/>
    <property type="project" value="TreeGrafter"/>
</dbReference>
<dbReference type="EMBL" id="HBHX01019519">
    <property type="protein sequence ID" value="CAE0110209.1"/>
    <property type="molecule type" value="Transcribed_RNA"/>
</dbReference>
<evidence type="ECO:0000256" key="8">
    <source>
        <dbReference type="ARBA" id="ARBA00041244"/>
    </source>
</evidence>
<gene>
    <name evidence="11" type="ORF">HERI1096_LOCUS10869</name>
</gene>
<name>A0A7S3AND9_9EUKA</name>
<evidence type="ECO:0000313" key="11">
    <source>
        <dbReference type="EMBL" id="CAE0110209.1"/>
    </source>
</evidence>
<comment type="similarity">
    <text evidence="2">Belongs to the WD repeat ARPC1 family.</text>
</comment>
<accession>A0A7S3AND9</accession>
<evidence type="ECO:0000256" key="3">
    <source>
        <dbReference type="ARBA" id="ARBA00022490"/>
    </source>
</evidence>
<evidence type="ECO:0000256" key="10">
    <source>
        <dbReference type="PROSITE-ProRule" id="PRU00221"/>
    </source>
</evidence>
<proteinExistence type="inferred from homology"/>
<dbReference type="PROSITE" id="PS50082">
    <property type="entry name" value="WD_REPEATS_2"/>
    <property type="match status" value="1"/>
</dbReference>
<dbReference type="InterPro" id="IPR015943">
    <property type="entry name" value="WD40/YVTN_repeat-like_dom_sf"/>
</dbReference>
<keyword evidence="3" id="KW-0963">Cytoplasm</keyword>
<dbReference type="SUPFAM" id="SSF50978">
    <property type="entry name" value="WD40 repeat-like"/>
    <property type="match status" value="1"/>
</dbReference>
<dbReference type="SMART" id="SM00320">
    <property type="entry name" value="WD40"/>
    <property type="match status" value="5"/>
</dbReference>
<dbReference type="Pfam" id="PF00400">
    <property type="entry name" value="WD40"/>
    <property type="match status" value="2"/>
</dbReference>
<dbReference type="AlphaFoldDB" id="A0A7S3AND9"/>
<evidence type="ECO:0000256" key="4">
    <source>
        <dbReference type="ARBA" id="ARBA00022574"/>
    </source>
</evidence>
<evidence type="ECO:0000256" key="2">
    <source>
        <dbReference type="ARBA" id="ARBA00006260"/>
    </source>
</evidence>
<dbReference type="PANTHER" id="PTHR10709">
    <property type="entry name" value="ACTIN-RELATED PROTEIN 2/3 COMPLEX SUBUNIT 1"/>
    <property type="match status" value="1"/>
</dbReference>
<dbReference type="PANTHER" id="PTHR10709:SF2">
    <property type="entry name" value="ACTIN-RELATED PROTEIN 2_3 COMPLEX SUBUNIT"/>
    <property type="match status" value="1"/>
</dbReference>
<organism evidence="11">
    <name type="scientific">Haptolina ericina</name>
    <dbReference type="NCBI Taxonomy" id="156174"/>
    <lineage>
        <taxon>Eukaryota</taxon>
        <taxon>Haptista</taxon>
        <taxon>Haptophyta</taxon>
        <taxon>Prymnesiophyceae</taxon>
        <taxon>Prymnesiales</taxon>
        <taxon>Prymnesiaceae</taxon>
        <taxon>Haptolina</taxon>
    </lineage>
</organism>
<reference evidence="11" key="1">
    <citation type="submission" date="2021-01" db="EMBL/GenBank/DDBJ databases">
        <authorList>
            <person name="Corre E."/>
            <person name="Pelletier E."/>
            <person name="Niang G."/>
            <person name="Scheremetjew M."/>
            <person name="Finn R."/>
            <person name="Kale V."/>
            <person name="Holt S."/>
            <person name="Cochrane G."/>
            <person name="Meng A."/>
            <person name="Brown T."/>
            <person name="Cohen L."/>
        </authorList>
    </citation>
    <scope>NUCLEOTIDE SEQUENCE</scope>
    <source>
        <strain evidence="11">CCMP281</strain>
    </source>
</reference>
<dbReference type="Gene3D" id="2.130.10.10">
    <property type="entry name" value="YVTN repeat-like/Quinoprotein amine dehydrogenase"/>
    <property type="match status" value="1"/>
</dbReference>
<evidence type="ECO:0000256" key="6">
    <source>
        <dbReference type="ARBA" id="ARBA00023203"/>
    </source>
</evidence>
<comment type="subcellular location">
    <subcellularLocation>
        <location evidence="1">Cytoplasm</location>
        <location evidence="1">Cytoskeleton</location>
    </subcellularLocation>
</comment>
<keyword evidence="7" id="KW-0206">Cytoskeleton</keyword>
<sequence>MRGEYSGSDMSLEARVADQVTCHAWNADRTLLAVCPNNNEVLIFQKPSQPEETWTKLYTLKEHDALVTEIAWAPKTNRIITTSQDRNAYVWSFEGDVWKPMLVILRISAAATSVKWCADERKFAVGSGAKVLAVCNHDEANNFWVSKQMKQFTSTVISVAWDPTSSVIIATACTDYKCRIFSAYMKGVDGKNVETRWGKDPKFGTLFLEVASLGWVRDVTFDATGTTLAFASQNSTIGFVDVSTSSDPAVQVVRLSEMPVTKILFLPDGTLVGVGHNYDPLLFGRTGSGWAGLGQLTTVKSAGAASSAVAANRRMFQDQSSMGGAVATLESTHQSQVCGLQYFGSTYGSKPAQFTTTGLDGKLVFWTPDQLSKVMGALAIS</sequence>
<feature type="repeat" description="WD" evidence="10">
    <location>
        <begin position="60"/>
        <end position="94"/>
    </location>
</feature>
<dbReference type="InterPro" id="IPR017383">
    <property type="entry name" value="ARPC1"/>
</dbReference>
<keyword evidence="4 10" id="KW-0853">WD repeat</keyword>
<dbReference type="PROSITE" id="PS50294">
    <property type="entry name" value="WD_REPEATS_REGION"/>
    <property type="match status" value="1"/>
</dbReference>
<dbReference type="InterPro" id="IPR036322">
    <property type="entry name" value="WD40_repeat_dom_sf"/>
</dbReference>